<name>A0A1G6GKY2_9GAMM</name>
<keyword evidence="2" id="KW-1185">Reference proteome</keyword>
<dbReference type="AlphaFoldDB" id="A0A1G6GKY2"/>
<proteinExistence type="predicted"/>
<dbReference type="Proteomes" id="UP000243468">
    <property type="component" value="Unassembled WGS sequence"/>
</dbReference>
<sequence length="103" mass="12510">MTDPTLENQNRTSNSESDRYWRENYTSRPYYQDLQRDIPDIDYDKDLSSAYEFGKHSRSEYGENARFEDSENDLQSKWEQFKANSRLKWQQAKHAVKDAWDRM</sequence>
<evidence type="ECO:0008006" key="3">
    <source>
        <dbReference type="Google" id="ProtNLM"/>
    </source>
</evidence>
<gene>
    <name evidence="1" type="ORF">SAMN05421732_10165</name>
</gene>
<organism evidence="1 2">
    <name type="scientific">Acinetobacter kookii</name>
    <dbReference type="NCBI Taxonomy" id="1226327"/>
    <lineage>
        <taxon>Bacteria</taxon>
        <taxon>Pseudomonadati</taxon>
        <taxon>Pseudomonadota</taxon>
        <taxon>Gammaproteobacteria</taxon>
        <taxon>Moraxellales</taxon>
        <taxon>Moraxellaceae</taxon>
        <taxon>Acinetobacter</taxon>
    </lineage>
</organism>
<accession>A0A1G6GKY2</accession>
<dbReference type="OrthoDB" id="5966759at2"/>
<reference evidence="2" key="1">
    <citation type="submission" date="2016-09" db="EMBL/GenBank/DDBJ databases">
        <authorList>
            <person name="Varghese N."/>
            <person name="Submissions S."/>
        </authorList>
    </citation>
    <scope>NUCLEOTIDE SEQUENCE [LARGE SCALE GENOMIC DNA]</scope>
    <source>
        <strain evidence="2">ANC 4667</strain>
    </source>
</reference>
<protein>
    <recommendedName>
        <fullName evidence="3">Surface antigen</fullName>
    </recommendedName>
</protein>
<evidence type="ECO:0000313" key="1">
    <source>
        <dbReference type="EMBL" id="SDB82668.1"/>
    </source>
</evidence>
<dbReference type="EMBL" id="FMYO01000001">
    <property type="protein sequence ID" value="SDB82668.1"/>
    <property type="molecule type" value="Genomic_DNA"/>
</dbReference>
<dbReference type="RefSeq" id="WP_092818153.1">
    <property type="nucleotide sequence ID" value="NZ_BAABKJ010000007.1"/>
</dbReference>
<dbReference type="STRING" id="1226327.SAMN05421732_10165"/>
<evidence type="ECO:0000313" key="2">
    <source>
        <dbReference type="Proteomes" id="UP000243468"/>
    </source>
</evidence>